<proteinExistence type="predicted"/>
<evidence type="ECO:0000256" key="1">
    <source>
        <dbReference type="ARBA" id="ARBA00023015"/>
    </source>
</evidence>
<dbReference type="InterPro" id="IPR003313">
    <property type="entry name" value="AraC-bd"/>
</dbReference>
<dbReference type="Proteomes" id="UP000693672">
    <property type="component" value="Unassembled WGS sequence"/>
</dbReference>
<evidence type="ECO:0000256" key="2">
    <source>
        <dbReference type="ARBA" id="ARBA00023125"/>
    </source>
</evidence>
<gene>
    <name evidence="5" type="primary">btr_5</name>
    <name evidence="5" type="ORF">PAESOLCIP111_01011</name>
</gene>
<dbReference type="RefSeq" id="WP_218090836.1">
    <property type="nucleotide sequence ID" value="NZ_CAJVAS010000003.1"/>
</dbReference>
<organism evidence="5 6">
    <name type="scientific">Paenibacillus solanacearum</name>
    <dbReference type="NCBI Taxonomy" id="2048548"/>
    <lineage>
        <taxon>Bacteria</taxon>
        <taxon>Bacillati</taxon>
        <taxon>Bacillota</taxon>
        <taxon>Bacilli</taxon>
        <taxon>Bacillales</taxon>
        <taxon>Paenibacillaceae</taxon>
        <taxon>Paenibacillus</taxon>
    </lineage>
</organism>
<comment type="caution">
    <text evidence="5">The sequence shown here is derived from an EMBL/GenBank/DDBJ whole genome shotgun (WGS) entry which is preliminary data.</text>
</comment>
<evidence type="ECO:0000256" key="3">
    <source>
        <dbReference type="ARBA" id="ARBA00023163"/>
    </source>
</evidence>
<name>A0A916NVI8_9BACL</name>
<dbReference type="PROSITE" id="PS00041">
    <property type="entry name" value="HTH_ARAC_FAMILY_1"/>
    <property type="match status" value="1"/>
</dbReference>
<dbReference type="GO" id="GO:0043565">
    <property type="term" value="F:sequence-specific DNA binding"/>
    <property type="evidence" value="ECO:0007669"/>
    <property type="project" value="InterPro"/>
</dbReference>
<dbReference type="Pfam" id="PF02311">
    <property type="entry name" value="AraC_binding"/>
    <property type="match status" value="1"/>
</dbReference>
<dbReference type="AlphaFoldDB" id="A0A916NVI8"/>
<keyword evidence="6" id="KW-1185">Reference proteome</keyword>
<dbReference type="PANTHER" id="PTHR43280">
    <property type="entry name" value="ARAC-FAMILY TRANSCRIPTIONAL REGULATOR"/>
    <property type="match status" value="1"/>
</dbReference>
<evidence type="ECO:0000313" key="6">
    <source>
        <dbReference type="Proteomes" id="UP000693672"/>
    </source>
</evidence>
<protein>
    <submittedName>
        <fullName evidence="5">HTH-type transcriptional activator Btr</fullName>
    </submittedName>
</protein>
<accession>A0A916NVI8</accession>
<feature type="domain" description="HTH araC/xylS-type" evidence="4">
    <location>
        <begin position="200"/>
        <end position="298"/>
    </location>
</feature>
<reference evidence="5" key="1">
    <citation type="submission" date="2021-06" db="EMBL/GenBank/DDBJ databases">
        <authorList>
            <person name="Criscuolo A."/>
        </authorList>
    </citation>
    <scope>NUCLEOTIDE SEQUENCE</scope>
    <source>
        <strain evidence="5">CIP111600</strain>
    </source>
</reference>
<dbReference type="InterPro" id="IPR018060">
    <property type="entry name" value="HTH_AraC"/>
</dbReference>
<dbReference type="PANTHER" id="PTHR43280:SF28">
    <property type="entry name" value="HTH-TYPE TRANSCRIPTIONAL ACTIVATOR RHAS"/>
    <property type="match status" value="1"/>
</dbReference>
<evidence type="ECO:0000259" key="4">
    <source>
        <dbReference type="PROSITE" id="PS01124"/>
    </source>
</evidence>
<evidence type="ECO:0000313" key="5">
    <source>
        <dbReference type="EMBL" id="CAG7607951.1"/>
    </source>
</evidence>
<dbReference type="Pfam" id="PF12833">
    <property type="entry name" value="HTH_18"/>
    <property type="match status" value="1"/>
</dbReference>
<dbReference type="SMART" id="SM00342">
    <property type="entry name" value="HTH_ARAC"/>
    <property type="match status" value="1"/>
</dbReference>
<sequence length="304" mass="35324">MGNLVKIKLLGDLRLTLRWIYEWNIPPDRPLRKASFPFTIIWIVLDGHKKVDIGGNPYELSKGDIVIIPPSVARTGFQEKDSYGFFHYITLAADIRIGSLEFVRIYQLPQRVSIPDTGRWEPFVVKSRELVHHADQMLAHLQLDSAWRKDETETVHELNTAQTLELIDVQRSFYEWFGQLCGLIKDDIPEQPEQTDKRIQEICTYIKSNISEELTPTSLAAVAFISESHLRLLFRKTFGVSPTEYVRRARMQYARELILNSDYRLSDIARMVGYEDVNRFSRTFSKFEGISAMAYRKQFQSGIK</sequence>
<dbReference type="PROSITE" id="PS01124">
    <property type="entry name" value="HTH_ARAC_FAMILY_2"/>
    <property type="match status" value="1"/>
</dbReference>
<dbReference type="EMBL" id="CAJVAS010000003">
    <property type="protein sequence ID" value="CAG7607951.1"/>
    <property type="molecule type" value="Genomic_DNA"/>
</dbReference>
<keyword evidence="3" id="KW-0804">Transcription</keyword>
<dbReference type="InterPro" id="IPR018062">
    <property type="entry name" value="HTH_AraC-typ_CS"/>
</dbReference>
<keyword evidence="1" id="KW-0805">Transcription regulation</keyword>
<dbReference type="GO" id="GO:0003700">
    <property type="term" value="F:DNA-binding transcription factor activity"/>
    <property type="evidence" value="ECO:0007669"/>
    <property type="project" value="InterPro"/>
</dbReference>
<keyword evidence="2" id="KW-0238">DNA-binding</keyword>